<accession>A0A314ZAE0</accession>
<name>A0A314ZAE0_PRUYE</name>
<keyword evidence="2" id="KW-1185">Reference proteome</keyword>
<dbReference type="Proteomes" id="UP000250321">
    <property type="component" value="Unassembled WGS sequence"/>
</dbReference>
<evidence type="ECO:0000313" key="1">
    <source>
        <dbReference type="EMBL" id="PQQ14078.1"/>
    </source>
</evidence>
<sequence>MSVIFFSIFYHRGPTSFSWTAVSLSNSLPDDEFSICLVLPLLRSADRRTGIDLKPGLSCVNLHHLHRLKSKILPEA</sequence>
<comment type="caution">
    <text evidence="1">The sequence shown here is derived from an EMBL/GenBank/DDBJ whole genome shotgun (WGS) entry which is preliminary data.</text>
</comment>
<protein>
    <submittedName>
        <fullName evidence="1">Uncharacterized protein</fullName>
    </submittedName>
</protein>
<gene>
    <name evidence="1" type="ORF">Pyn_06890</name>
</gene>
<organism evidence="1 2">
    <name type="scientific">Prunus yedoensis var. nudiflora</name>
    <dbReference type="NCBI Taxonomy" id="2094558"/>
    <lineage>
        <taxon>Eukaryota</taxon>
        <taxon>Viridiplantae</taxon>
        <taxon>Streptophyta</taxon>
        <taxon>Embryophyta</taxon>
        <taxon>Tracheophyta</taxon>
        <taxon>Spermatophyta</taxon>
        <taxon>Magnoliopsida</taxon>
        <taxon>eudicotyledons</taxon>
        <taxon>Gunneridae</taxon>
        <taxon>Pentapetalae</taxon>
        <taxon>rosids</taxon>
        <taxon>fabids</taxon>
        <taxon>Rosales</taxon>
        <taxon>Rosaceae</taxon>
        <taxon>Amygdaloideae</taxon>
        <taxon>Amygdaleae</taxon>
        <taxon>Prunus</taxon>
    </lineage>
</organism>
<evidence type="ECO:0000313" key="2">
    <source>
        <dbReference type="Proteomes" id="UP000250321"/>
    </source>
</evidence>
<proteinExistence type="predicted"/>
<dbReference type="AlphaFoldDB" id="A0A314ZAE0"/>
<reference evidence="1 2" key="1">
    <citation type="submission" date="2018-02" db="EMBL/GenBank/DDBJ databases">
        <title>Draft genome of wild Prunus yedoensis var. nudiflora.</title>
        <authorList>
            <person name="Baek S."/>
            <person name="Kim J.-H."/>
            <person name="Choi K."/>
            <person name="Kim G.-B."/>
            <person name="Cho A."/>
            <person name="Jang H."/>
            <person name="Shin C.-H."/>
            <person name="Yu H.-J."/>
            <person name="Mun J.-H."/>
        </authorList>
    </citation>
    <scope>NUCLEOTIDE SEQUENCE [LARGE SCALE GENOMIC DNA]</scope>
    <source>
        <strain evidence="2">cv. Jeju island</strain>
        <tissue evidence="1">Leaf</tissue>
    </source>
</reference>
<dbReference type="EMBL" id="PJQY01000273">
    <property type="protein sequence ID" value="PQQ14078.1"/>
    <property type="molecule type" value="Genomic_DNA"/>
</dbReference>